<feature type="transmembrane region" description="Helical" evidence="11">
    <location>
        <begin position="53"/>
        <end position="78"/>
    </location>
</feature>
<evidence type="ECO:0000256" key="3">
    <source>
        <dbReference type="ARBA" id="ARBA00022448"/>
    </source>
</evidence>
<keyword evidence="8 11" id="KW-1133">Transmembrane helix</keyword>
<dbReference type="InterPro" id="IPR000412">
    <property type="entry name" value="ABC_2_transport"/>
</dbReference>
<feature type="transmembrane region" description="Helical" evidence="11">
    <location>
        <begin position="253"/>
        <end position="274"/>
    </location>
</feature>
<gene>
    <name evidence="13" type="ORF">JDS37_12695</name>
</gene>
<keyword evidence="4 11" id="KW-1003">Cell membrane</keyword>
<evidence type="ECO:0000256" key="10">
    <source>
        <dbReference type="ARBA" id="ARBA00023136"/>
    </source>
</evidence>
<keyword evidence="9" id="KW-0625">Polysaccharide transport</keyword>
<evidence type="ECO:0000256" key="9">
    <source>
        <dbReference type="ARBA" id="ARBA00023047"/>
    </source>
</evidence>
<feature type="transmembrane region" description="Helical" evidence="11">
    <location>
        <begin position="168"/>
        <end position="194"/>
    </location>
</feature>
<accession>A0AAQ0CGM7</accession>
<evidence type="ECO:0000313" key="13">
    <source>
        <dbReference type="EMBL" id="QRL02171.1"/>
    </source>
</evidence>
<keyword evidence="5" id="KW-0762">Sugar transport</keyword>
<evidence type="ECO:0000256" key="5">
    <source>
        <dbReference type="ARBA" id="ARBA00022597"/>
    </source>
</evidence>
<evidence type="ECO:0000256" key="1">
    <source>
        <dbReference type="ARBA" id="ARBA00004651"/>
    </source>
</evidence>
<evidence type="ECO:0000256" key="4">
    <source>
        <dbReference type="ARBA" id="ARBA00022475"/>
    </source>
</evidence>
<dbReference type="EMBL" id="CP066539">
    <property type="protein sequence ID" value="QRL02171.1"/>
    <property type="molecule type" value="Genomic_DNA"/>
</dbReference>
<keyword evidence="6 11" id="KW-0812">Transmembrane</keyword>
<proteinExistence type="inferred from homology"/>
<evidence type="ECO:0000256" key="6">
    <source>
        <dbReference type="ARBA" id="ARBA00022692"/>
    </source>
</evidence>
<dbReference type="InterPro" id="IPR013525">
    <property type="entry name" value="ABC2_TM"/>
</dbReference>
<dbReference type="PANTHER" id="PTHR30413">
    <property type="entry name" value="INNER MEMBRANE TRANSPORT PERMEASE"/>
    <property type="match status" value="1"/>
</dbReference>
<protein>
    <recommendedName>
        <fullName evidence="11">Transport permease protein</fullName>
    </recommendedName>
</protein>
<comment type="similarity">
    <text evidence="2 11">Belongs to the ABC-2 integral membrane protein family.</text>
</comment>
<evidence type="ECO:0000256" key="8">
    <source>
        <dbReference type="ARBA" id="ARBA00022989"/>
    </source>
</evidence>
<dbReference type="GO" id="GO:0015774">
    <property type="term" value="P:polysaccharide transport"/>
    <property type="evidence" value="ECO:0007669"/>
    <property type="project" value="UniProtKB-KW"/>
</dbReference>
<dbReference type="PROSITE" id="PS51012">
    <property type="entry name" value="ABC_TM2"/>
    <property type="match status" value="1"/>
</dbReference>
<feature type="transmembrane region" description="Helical" evidence="11">
    <location>
        <begin position="90"/>
        <end position="116"/>
    </location>
</feature>
<reference evidence="13" key="1">
    <citation type="submission" date="2020-12" db="EMBL/GenBank/DDBJ databases">
        <title>Genome reconstruction of Halomonas venusta strain DSM 4743.</title>
        <authorList>
            <person name="Aguirre-Garrido J.F."/>
            <person name="Hernandez-Soto L.M."/>
            <person name="Martinez-Abarca F."/>
        </authorList>
    </citation>
    <scope>NUCLEOTIDE SEQUENCE</scope>
    <source>
        <strain evidence="13">4743</strain>
    </source>
</reference>
<dbReference type="GO" id="GO:0043190">
    <property type="term" value="C:ATP-binding cassette (ABC) transporter complex"/>
    <property type="evidence" value="ECO:0007669"/>
    <property type="project" value="InterPro"/>
</dbReference>
<organism evidence="13 14">
    <name type="scientific">Vreelandella venusta</name>
    <dbReference type="NCBI Taxonomy" id="44935"/>
    <lineage>
        <taxon>Bacteria</taxon>
        <taxon>Pseudomonadati</taxon>
        <taxon>Pseudomonadota</taxon>
        <taxon>Gammaproteobacteria</taxon>
        <taxon>Oceanospirillales</taxon>
        <taxon>Halomonadaceae</taxon>
        <taxon>Vreelandella</taxon>
    </lineage>
</organism>
<dbReference type="InterPro" id="IPR047817">
    <property type="entry name" value="ABC2_TM_bact-type"/>
</dbReference>
<dbReference type="PANTHER" id="PTHR30413:SF10">
    <property type="entry name" value="CAPSULE POLYSACCHARIDE EXPORT INNER-MEMBRANE PROTEIN CTRC"/>
    <property type="match status" value="1"/>
</dbReference>
<name>A0AAQ0CGM7_9GAMM</name>
<evidence type="ECO:0000259" key="12">
    <source>
        <dbReference type="PROSITE" id="PS51012"/>
    </source>
</evidence>
<dbReference type="GO" id="GO:0140359">
    <property type="term" value="F:ABC-type transporter activity"/>
    <property type="evidence" value="ECO:0007669"/>
    <property type="project" value="InterPro"/>
</dbReference>
<dbReference type="Proteomes" id="UP000663479">
    <property type="component" value="Chromosome"/>
</dbReference>
<dbReference type="PIRSF" id="PIRSF006648">
    <property type="entry name" value="DrrB"/>
    <property type="match status" value="1"/>
</dbReference>
<feature type="transmembrane region" description="Helical" evidence="11">
    <location>
        <begin position="137"/>
        <end position="162"/>
    </location>
</feature>
<evidence type="ECO:0000313" key="14">
    <source>
        <dbReference type="Proteomes" id="UP000663479"/>
    </source>
</evidence>
<sequence>MFMALLGNSKPRLALAQRLRQTLSWWRQHLPLIVLLTRQELVDRHKGSVLGRIWTLLSPLINILVFVLIFSAIMGARLEGFGAEVERFTYSIYLISGILAWTAFAKSLSAITNLFIERAGMITKVNTSLAALPLSVLFAELVVYLISMVFFAIFLLMIGFSIDWHWLAIPFVLALQLGFTYALGLSLAILAVYLKDIREGVAVLLPVWFWLTPIVYVDDIIPTWALGLISLNPMFQFIDAYRELILYQRLPSVAGLATMLVITLGLMYAAFWLLKRTERDLRDSL</sequence>
<keyword evidence="7" id="KW-0972">Capsule biogenesis/degradation</keyword>
<dbReference type="Pfam" id="PF01061">
    <property type="entry name" value="ABC2_membrane"/>
    <property type="match status" value="1"/>
</dbReference>
<evidence type="ECO:0000256" key="11">
    <source>
        <dbReference type="RuleBase" id="RU361157"/>
    </source>
</evidence>
<keyword evidence="3 11" id="KW-0813">Transport</keyword>
<evidence type="ECO:0000256" key="7">
    <source>
        <dbReference type="ARBA" id="ARBA00022903"/>
    </source>
</evidence>
<dbReference type="GO" id="GO:0015920">
    <property type="term" value="P:lipopolysaccharide transport"/>
    <property type="evidence" value="ECO:0007669"/>
    <property type="project" value="TreeGrafter"/>
</dbReference>
<comment type="subcellular location">
    <subcellularLocation>
        <location evidence="11">Cell inner membrane</location>
        <topology evidence="11">Multi-pass membrane protein</topology>
    </subcellularLocation>
    <subcellularLocation>
        <location evidence="1">Cell membrane</location>
        <topology evidence="1">Multi-pass membrane protein</topology>
    </subcellularLocation>
</comment>
<feature type="domain" description="ABC transmembrane type-2" evidence="12">
    <location>
        <begin position="50"/>
        <end position="277"/>
    </location>
</feature>
<evidence type="ECO:0000256" key="2">
    <source>
        <dbReference type="ARBA" id="ARBA00007783"/>
    </source>
</evidence>
<feature type="transmembrane region" description="Helical" evidence="11">
    <location>
        <begin position="201"/>
        <end position="217"/>
    </location>
</feature>
<dbReference type="AlphaFoldDB" id="A0AAQ0CGM7"/>
<keyword evidence="10 11" id="KW-0472">Membrane</keyword>